<evidence type="ECO:0000256" key="2">
    <source>
        <dbReference type="ARBA" id="ARBA00005464"/>
    </source>
</evidence>
<keyword evidence="6 9" id="KW-0143">Chaperone</keyword>
<feature type="domain" description="Trigger factor C-terminal" evidence="13">
    <location>
        <begin position="267"/>
        <end position="417"/>
    </location>
</feature>
<dbReference type="Proteomes" id="UP000886101">
    <property type="component" value="Unassembled WGS sequence"/>
</dbReference>
<reference evidence="14" key="1">
    <citation type="journal article" date="2020" name="mSystems">
        <title>Genome- and Community-Level Interaction Insights into Carbon Utilization and Element Cycling Functions of Hydrothermarchaeota in Hydrothermal Sediment.</title>
        <authorList>
            <person name="Zhou Z."/>
            <person name="Liu Y."/>
            <person name="Xu W."/>
            <person name="Pan J."/>
            <person name="Luo Z.H."/>
            <person name="Li M."/>
        </authorList>
    </citation>
    <scope>NUCLEOTIDE SEQUENCE [LARGE SCALE GENOMIC DNA]</scope>
    <source>
        <strain evidence="14">HyVt-533</strain>
    </source>
</reference>
<dbReference type="GO" id="GO:0043335">
    <property type="term" value="P:protein unfolding"/>
    <property type="evidence" value="ECO:0007669"/>
    <property type="project" value="TreeGrafter"/>
</dbReference>
<dbReference type="EC" id="5.2.1.8" evidence="3 9"/>
<comment type="subcellular location">
    <subcellularLocation>
        <location evidence="9">Cytoplasm</location>
    </subcellularLocation>
    <text evidence="9">About half TF is bound to the ribosome near the polypeptide exit tunnel while the other half is free in the cytoplasm.</text>
</comment>
<evidence type="ECO:0000256" key="4">
    <source>
        <dbReference type="ARBA" id="ARBA00016902"/>
    </source>
</evidence>
<proteinExistence type="inferred from homology"/>
<dbReference type="PANTHER" id="PTHR30560">
    <property type="entry name" value="TRIGGER FACTOR CHAPERONE AND PEPTIDYL-PROLYL CIS/TRANS ISOMERASE"/>
    <property type="match status" value="1"/>
</dbReference>
<evidence type="ECO:0000256" key="6">
    <source>
        <dbReference type="ARBA" id="ARBA00023186"/>
    </source>
</evidence>
<dbReference type="Gene3D" id="3.30.70.1050">
    <property type="entry name" value="Trigger factor ribosome-binding domain"/>
    <property type="match status" value="1"/>
</dbReference>
<dbReference type="InterPro" id="IPR036611">
    <property type="entry name" value="Trigger_fac_ribosome-bd_sf"/>
</dbReference>
<evidence type="ECO:0000259" key="13">
    <source>
        <dbReference type="Pfam" id="PF05698"/>
    </source>
</evidence>
<gene>
    <name evidence="9 14" type="primary">tig</name>
    <name evidence="14" type="ORF">ENJ96_01035</name>
</gene>
<comment type="function">
    <text evidence="9">Involved in protein export. Acts as a chaperone by maintaining the newly synthesized protein in an open conformation. Functions as a peptidyl-prolyl cis-trans isomerase.</text>
</comment>
<evidence type="ECO:0000313" key="14">
    <source>
        <dbReference type="EMBL" id="HHI96417.1"/>
    </source>
</evidence>
<dbReference type="InterPro" id="IPR046357">
    <property type="entry name" value="PPIase_dom_sf"/>
</dbReference>
<protein>
    <recommendedName>
        <fullName evidence="4 9">Trigger factor</fullName>
        <shortName evidence="9">TF</shortName>
        <ecNumber evidence="3 9">5.2.1.8</ecNumber>
    </recommendedName>
    <alternativeName>
        <fullName evidence="8 9">PPIase</fullName>
    </alternativeName>
</protein>
<evidence type="ECO:0000259" key="12">
    <source>
        <dbReference type="Pfam" id="PF05697"/>
    </source>
</evidence>
<feature type="region of interest" description="Disordered" evidence="11">
    <location>
        <begin position="426"/>
        <end position="451"/>
    </location>
</feature>
<dbReference type="AlphaFoldDB" id="A0A7V5NY77"/>
<evidence type="ECO:0000256" key="5">
    <source>
        <dbReference type="ARBA" id="ARBA00023110"/>
    </source>
</evidence>
<accession>A0A7V5NY77</accession>
<dbReference type="Pfam" id="PF05697">
    <property type="entry name" value="Trigger_N"/>
    <property type="match status" value="1"/>
</dbReference>
<dbReference type="NCBIfam" id="TIGR00115">
    <property type="entry name" value="tig"/>
    <property type="match status" value="1"/>
</dbReference>
<feature type="domain" description="Trigger factor ribosome-binding bacterial" evidence="12">
    <location>
        <begin position="1"/>
        <end position="145"/>
    </location>
</feature>
<keyword evidence="7 9" id="KW-0413">Isomerase</keyword>
<name>A0A7V5NY77_9BACT</name>
<keyword evidence="9" id="KW-0132">Cell division</keyword>
<comment type="caution">
    <text evidence="14">The sequence shown here is derived from an EMBL/GenBank/DDBJ whole genome shotgun (WGS) entry which is preliminary data.</text>
</comment>
<dbReference type="GO" id="GO:0003755">
    <property type="term" value="F:peptidyl-prolyl cis-trans isomerase activity"/>
    <property type="evidence" value="ECO:0007669"/>
    <property type="project" value="UniProtKB-UniRule"/>
</dbReference>
<dbReference type="GO" id="GO:0051301">
    <property type="term" value="P:cell division"/>
    <property type="evidence" value="ECO:0007669"/>
    <property type="project" value="UniProtKB-KW"/>
</dbReference>
<dbReference type="GO" id="GO:0015031">
    <property type="term" value="P:protein transport"/>
    <property type="evidence" value="ECO:0007669"/>
    <property type="project" value="UniProtKB-UniRule"/>
</dbReference>
<comment type="catalytic activity">
    <reaction evidence="1 9">
        <text>[protein]-peptidylproline (omega=180) = [protein]-peptidylproline (omega=0)</text>
        <dbReference type="Rhea" id="RHEA:16237"/>
        <dbReference type="Rhea" id="RHEA-COMP:10747"/>
        <dbReference type="Rhea" id="RHEA-COMP:10748"/>
        <dbReference type="ChEBI" id="CHEBI:83833"/>
        <dbReference type="ChEBI" id="CHEBI:83834"/>
        <dbReference type="EC" id="5.2.1.8"/>
    </reaction>
</comment>
<organism evidence="14">
    <name type="scientific">Thermodesulfatator atlanticus</name>
    <dbReference type="NCBI Taxonomy" id="501497"/>
    <lineage>
        <taxon>Bacteria</taxon>
        <taxon>Pseudomonadati</taxon>
        <taxon>Thermodesulfobacteriota</taxon>
        <taxon>Thermodesulfobacteria</taxon>
        <taxon>Thermodesulfobacteriales</taxon>
        <taxon>Thermodesulfatatoraceae</taxon>
        <taxon>Thermodesulfatator</taxon>
    </lineage>
</organism>
<keyword evidence="5 9" id="KW-0697">Rotamase</keyword>
<evidence type="ECO:0000256" key="9">
    <source>
        <dbReference type="HAMAP-Rule" id="MF_00303"/>
    </source>
</evidence>
<evidence type="ECO:0000256" key="3">
    <source>
        <dbReference type="ARBA" id="ARBA00013194"/>
    </source>
</evidence>
<sequence length="451" mass="51826">MKVNVEDISSVQKKLKVELPPEVVNKEIDRACQRLGKEVSVKGFRKGRVPKAVVKRLFREHIEEKVVENLIQESLPKAIEESKLVPIVRPLIESYGEVKEKEAFHYTAVVDIRPEIELSPEDYKGLEIEAMPVEVTEEELENHLRAIQMTFADLKPADKDHQIRENDIAIISFKAYIDGQPVPGHEAEALYVDVGTGEFNATIEEKLIGKKAGDTVEVDVTYPEDSLNAQLAGQTVHYQVYIREIYVRDLKPLDDEFIKKMNLGFESVEHLRERIKRRLEEDKKKKADEFLKEQILAQLREKVKFEVPERYVEYKLARLIEQMEQSLQEKGHTFESAGISVQKLRERLRPLAEQQAREDLILEKIAELENITVSGEELEEKAKALAEATRASLEEARAILATSMVPRIIADKTLQFLVSQAKIKETQKQEEVKDKTPTQENQEEKQPESEV</sequence>
<dbReference type="Gene3D" id="1.10.3120.10">
    <property type="entry name" value="Trigger factor, C-terminal domain"/>
    <property type="match status" value="1"/>
</dbReference>
<dbReference type="InterPro" id="IPR037041">
    <property type="entry name" value="Trigger_fac_C_sf"/>
</dbReference>
<dbReference type="Gene3D" id="3.10.50.40">
    <property type="match status" value="1"/>
</dbReference>
<evidence type="ECO:0000256" key="7">
    <source>
        <dbReference type="ARBA" id="ARBA00023235"/>
    </source>
</evidence>
<dbReference type="GO" id="GO:0051083">
    <property type="term" value="P:'de novo' cotranslational protein folding"/>
    <property type="evidence" value="ECO:0007669"/>
    <property type="project" value="TreeGrafter"/>
</dbReference>
<keyword evidence="9" id="KW-0963">Cytoplasm</keyword>
<dbReference type="HAMAP" id="MF_00303">
    <property type="entry name" value="Trigger_factor_Tig"/>
    <property type="match status" value="1"/>
</dbReference>
<dbReference type="PANTHER" id="PTHR30560:SF3">
    <property type="entry name" value="TRIGGER FACTOR-LIKE PROTEIN TIG, CHLOROPLASTIC"/>
    <property type="match status" value="1"/>
</dbReference>
<dbReference type="SUPFAM" id="SSF54534">
    <property type="entry name" value="FKBP-like"/>
    <property type="match status" value="1"/>
</dbReference>
<evidence type="ECO:0000256" key="11">
    <source>
        <dbReference type="SAM" id="MobiDB-lite"/>
    </source>
</evidence>
<evidence type="ECO:0000256" key="1">
    <source>
        <dbReference type="ARBA" id="ARBA00000971"/>
    </source>
</evidence>
<dbReference type="GO" id="GO:0044183">
    <property type="term" value="F:protein folding chaperone"/>
    <property type="evidence" value="ECO:0007669"/>
    <property type="project" value="TreeGrafter"/>
</dbReference>
<comment type="domain">
    <text evidence="9">Consists of 3 domains; the N-terminus binds the ribosome, the middle domain has PPIase activity, while the C-terminus has intrinsic chaperone activity on its own.</text>
</comment>
<dbReference type="GO" id="GO:0005737">
    <property type="term" value="C:cytoplasm"/>
    <property type="evidence" value="ECO:0007669"/>
    <property type="project" value="UniProtKB-SubCell"/>
</dbReference>
<evidence type="ECO:0000256" key="10">
    <source>
        <dbReference type="SAM" id="Coils"/>
    </source>
</evidence>
<dbReference type="Pfam" id="PF05698">
    <property type="entry name" value="Trigger_C"/>
    <property type="match status" value="1"/>
</dbReference>
<dbReference type="SUPFAM" id="SSF102735">
    <property type="entry name" value="Trigger factor ribosome-binding domain"/>
    <property type="match status" value="1"/>
</dbReference>
<dbReference type="InterPro" id="IPR027304">
    <property type="entry name" value="Trigger_fact/SurA_dom_sf"/>
</dbReference>
<feature type="coiled-coil region" evidence="10">
    <location>
        <begin position="351"/>
        <end position="388"/>
    </location>
</feature>
<comment type="similarity">
    <text evidence="2 9">Belongs to the FKBP-type PPIase family. Tig subfamily.</text>
</comment>
<dbReference type="PIRSF" id="PIRSF003095">
    <property type="entry name" value="Trigger_factor"/>
    <property type="match status" value="1"/>
</dbReference>
<evidence type="ECO:0000256" key="8">
    <source>
        <dbReference type="ARBA" id="ARBA00029986"/>
    </source>
</evidence>
<dbReference type="InterPro" id="IPR008880">
    <property type="entry name" value="Trigger_fac_C"/>
</dbReference>
<dbReference type="GO" id="GO:0043022">
    <property type="term" value="F:ribosome binding"/>
    <property type="evidence" value="ECO:0007669"/>
    <property type="project" value="TreeGrafter"/>
</dbReference>
<keyword evidence="9" id="KW-0131">Cell cycle</keyword>
<dbReference type="InterPro" id="IPR008881">
    <property type="entry name" value="Trigger_fac_ribosome-bd_bac"/>
</dbReference>
<keyword evidence="10" id="KW-0175">Coiled coil</keyword>
<dbReference type="EMBL" id="DROK01000031">
    <property type="protein sequence ID" value="HHI96417.1"/>
    <property type="molecule type" value="Genomic_DNA"/>
</dbReference>
<dbReference type="InterPro" id="IPR005215">
    <property type="entry name" value="Trig_fac"/>
</dbReference>
<dbReference type="SUPFAM" id="SSF109998">
    <property type="entry name" value="Triger factor/SurA peptide-binding domain-like"/>
    <property type="match status" value="1"/>
</dbReference>